<sequence length="390" mass="40312">MTISWPFSRQQVLDANGRPYLDLRANFFASGTTNPLTVYSDPGRTTARTQPVLADGNGRFPRVYLPDGQYREQVLGPGGAELWFDDGLGEPVVTDPTDPTDPTTPPDANSYARTGDVKWRMDASIQPGWVRLNRGTIGNASSGASERSNADAAALFIYLWTTFPDSLAPVVGGRGLSAASDFAAGKSIALPSMQGRLAAGLDDMGASPAQRLQTIANLDIAEGSTRAQASNTANLALGMSIIAPGLSAGTRIADLDGATVTLSQPAGAGSTGTVQARFSVLDDAQSPGQDGGSALVTLQAKQVPKVTPSGSISPIPAHRHPLVYQRLSVYGGGGASGAVNSIGNEAAQHDDAVTSEAGGATPTFTGTPFGGDQAHSNLPPMRLGTFFMRL</sequence>
<protein>
    <submittedName>
        <fullName evidence="2">Uncharacterized protein</fullName>
    </submittedName>
</protein>
<organism evidence="2 3">
    <name type="scientific">Methylobacterium aquaticum</name>
    <dbReference type="NCBI Taxonomy" id="270351"/>
    <lineage>
        <taxon>Bacteria</taxon>
        <taxon>Pseudomonadati</taxon>
        <taxon>Pseudomonadota</taxon>
        <taxon>Alphaproteobacteria</taxon>
        <taxon>Hyphomicrobiales</taxon>
        <taxon>Methylobacteriaceae</taxon>
        <taxon>Methylobacterium</taxon>
    </lineage>
</organism>
<evidence type="ECO:0000313" key="2">
    <source>
        <dbReference type="EMBL" id="BAQ43964.1"/>
    </source>
</evidence>
<name>A0A0C6FFZ4_9HYPH</name>
<feature type="region of interest" description="Disordered" evidence="1">
    <location>
        <begin position="91"/>
        <end position="112"/>
    </location>
</feature>
<evidence type="ECO:0000256" key="1">
    <source>
        <dbReference type="SAM" id="MobiDB-lite"/>
    </source>
</evidence>
<dbReference type="OrthoDB" id="8266301at2"/>
<evidence type="ECO:0000313" key="3">
    <source>
        <dbReference type="Proteomes" id="UP000061432"/>
    </source>
</evidence>
<dbReference type="EMBL" id="AP014704">
    <property type="protein sequence ID" value="BAQ43964.1"/>
    <property type="molecule type" value="Genomic_DNA"/>
</dbReference>
<dbReference type="RefSeq" id="WP_060845553.1">
    <property type="nucleotide sequence ID" value="NZ_AP014704.1"/>
</dbReference>
<dbReference type="AlphaFoldDB" id="A0A0C6FFZ4"/>
<reference evidence="3" key="2">
    <citation type="submission" date="2015-01" db="EMBL/GenBank/DDBJ databases">
        <title>Complete genome sequence of Methylobacterium aquaticum strain 22A.</title>
        <authorList>
            <person name="Tani A."/>
            <person name="Ogura Y."/>
            <person name="Hayashi T."/>
        </authorList>
    </citation>
    <scope>NUCLEOTIDE SEQUENCE [LARGE SCALE GENOMIC DNA]</scope>
    <source>
        <strain evidence="3">MA-22A</strain>
    </source>
</reference>
<dbReference type="KEGG" id="maqu:Maq22A_c02420"/>
<gene>
    <name evidence="2" type="ORF">Maq22A_c02420</name>
</gene>
<reference evidence="2 3" key="1">
    <citation type="journal article" date="2015" name="Genome Announc.">
        <title>Complete Genome Sequence of Methylobacterium aquaticum Strain 22A, Isolated from Racomitrium japonicum Moss.</title>
        <authorList>
            <person name="Tani A."/>
            <person name="Ogura Y."/>
            <person name="Hayashi T."/>
            <person name="Kimbara K."/>
        </authorList>
    </citation>
    <scope>NUCLEOTIDE SEQUENCE [LARGE SCALE GENOMIC DNA]</scope>
    <source>
        <strain evidence="2 3">MA-22A</strain>
    </source>
</reference>
<accession>A0A0C6FFZ4</accession>
<proteinExistence type="predicted"/>
<dbReference type="STRING" id="270351.Maq22A_c02420"/>
<dbReference type="PATRIC" id="fig|270351.10.peg.487"/>
<dbReference type="Proteomes" id="UP000061432">
    <property type="component" value="Chromosome"/>
</dbReference>